<evidence type="ECO:0000313" key="2">
    <source>
        <dbReference type="EMBL" id="PRY41579.1"/>
    </source>
</evidence>
<keyword evidence="3" id="KW-1185">Reference proteome</keyword>
<proteinExistence type="predicted"/>
<dbReference type="PROSITE" id="PS50075">
    <property type="entry name" value="CARRIER"/>
    <property type="match status" value="1"/>
</dbReference>
<dbReference type="SUPFAM" id="SSF47336">
    <property type="entry name" value="ACP-like"/>
    <property type="match status" value="1"/>
</dbReference>
<sequence>MRNGLPADEVRGQLLEFVTSLVDAEPDPDEDYFERGLVNSLAALELVTFVEHRFGITVRAEDLDLDNFRTVNRLTGFVLVKTAG</sequence>
<dbReference type="EMBL" id="PVTF01000005">
    <property type="protein sequence ID" value="PRY41579.1"/>
    <property type="molecule type" value="Genomic_DNA"/>
</dbReference>
<dbReference type="OrthoDB" id="677810at2"/>
<reference evidence="2 3" key="1">
    <citation type="submission" date="2018-03" db="EMBL/GenBank/DDBJ databases">
        <title>Genomic Encyclopedia of Archaeal and Bacterial Type Strains, Phase II (KMG-II): from individual species to whole genera.</title>
        <authorList>
            <person name="Goeker M."/>
        </authorList>
    </citation>
    <scope>NUCLEOTIDE SEQUENCE [LARGE SCALE GENOMIC DNA]</scope>
    <source>
        <strain evidence="2 3">DSM 44720</strain>
    </source>
</reference>
<dbReference type="Pfam" id="PF00550">
    <property type="entry name" value="PP-binding"/>
    <property type="match status" value="1"/>
</dbReference>
<organism evidence="2 3">
    <name type="scientific">Umezawaea tangerina</name>
    <dbReference type="NCBI Taxonomy" id="84725"/>
    <lineage>
        <taxon>Bacteria</taxon>
        <taxon>Bacillati</taxon>
        <taxon>Actinomycetota</taxon>
        <taxon>Actinomycetes</taxon>
        <taxon>Pseudonocardiales</taxon>
        <taxon>Pseudonocardiaceae</taxon>
        <taxon>Umezawaea</taxon>
    </lineage>
</organism>
<gene>
    <name evidence="2" type="ORF">CLV43_105337</name>
</gene>
<protein>
    <submittedName>
        <fullName evidence="2">Acyl carrier protein</fullName>
    </submittedName>
</protein>
<dbReference type="InterPro" id="IPR009081">
    <property type="entry name" value="PP-bd_ACP"/>
</dbReference>
<evidence type="ECO:0000259" key="1">
    <source>
        <dbReference type="PROSITE" id="PS50075"/>
    </source>
</evidence>
<evidence type="ECO:0000313" key="3">
    <source>
        <dbReference type="Proteomes" id="UP000239494"/>
    </source>
</evidence>
<feature type="domain" description="Carrier" evidence="1">
    <location>
        <begin position="5"/>
        <end position="82"/>
    </location>
</feature>
<dbReference type="InterPro" id="IPR036736">
    <property type="entry name" value="ACP-like_sf"/>
</dbReference>
<dbReference type="RefSeq" id="WP_106188586.1">
    <property type="nucleotide sequence ID" value="NZ_PVTF01000005.1"/>
</dbReference>
<comment type="caution">
    <text evidence="2">The sequence shown here is derived from an EMBL/GenBank/DDBJ whole genome shotgun (WGS) entry which is preliminary data.</text>
</comment>
<dbReference type="AlphaFoldDB" id="A0A2T0T7B8"/>
<name>A0A2T0T7B8_9PSEU</name>
<accession>A0A2T0T7B8</accession>
<dbReference type="Proteomes" id="UP000239494">
    <property type="component" value="Unassembled WGS sequence"/>
</dbReference>
<dbReference type="Gene3D" id="1.10.1200.10">
    <property type="entry name" value="ACP-like"/>
    <property type="match status" value="1"/>
</dbReference>